<dbReference type="Gene3D" id="3.40.50.300">
    <property type="entry name" value="P-loop containing nucleotide triphosphate hydrolases"/>
    <property type="match status" value="1"/>
</dbReference>
<dbReference type="PANTHER" id="PTHR12172">
    <property type="entry name" value="CELL CYCLE CHECKPOINT PROTEIN RAD17"/>
    <property type="match status" value="1"/>
</dbReference>
<keyword evidence="6" id="KW-0539">Nucleus</keyword>
<dbReference type="Pfam" id="PF00004">
    <property type="entry name" value="AAA"/>
    <property type="match status" value="1"/>
</dbReference>
<evidence type="ECO:0000313" key="10">
    <source>
        <dbReference type="EMBL" id="WKA09445.1"/>
    </source>
</evidence>
<evidence type="ECO:0000259" key="9">
    <source>
        <dbReference type="Pfam" id="PF00004"/>
    </source>
</evidence>
<proteinExistence type="inferred from homology"/>
<evidence type="ECO:0000313" key="11">
    <source>
        <dbReference type="Proteomes" id="UP001227230"/>
    </source>
</evidence>
<feature type="compositionally biased region" description="Basic and acidic residues" evidence="8">
    <location>
        <begin position="1"/>
        <end position="12"/>
    </location>
</feature>
<keyword evidence="4" id="KW-0227">DNA damage</keyword>
<organism evidence="10 11">
    <name type="scientific">Vitis vinifera</name>
    <name type="common">Grape</name>
    <dbReference type="NCBI Taxonomy" id="29760"/>
    <lineage>
        <taxon>Eukaryota</taxon>
        <taxon>Viridiplantae</taxon>
        <taxon>Streptophyta</taxon>
        <taxon>Embryophyta</taxon>
        <taxon>Tracheophyta</taxon>
        <taxon>Spermatophyta</taxon>
        <taxon>Magnoliopsida</taxon>
        <taxon>eudicotyledons</taxon>
        <taxon>Gunneridae</taxon>
        <taxon>Pentapetalae</taxon>
        <taxon>rosids</taxon>
        <taxon>Vitales</taxon>
        <taxon>Vitaceae</taxon>
        <taxon>Viteae</taxon>
        <taxon>Vitis</taxon>
    </lineage>
</organism>
<dbReference type="SUPFAM" id="SSF52540">
    <property type="entry name" value="P-loop containing nucleoside triphosphate hydrolases"/>
    <property type="match status" value="1"/>
</dbReference>
<comment type="subcellular location">
    <subcellularLocation>
        <location evidence="1">Nucleus</location>
    </subcellularLocation>
</comment>
<keyword evidence="11" id="KW-1185">Reference proteome</keyword>
<evidence type="ECO:0000256" key="5">
    <source>
        <dbReference type="ARBA" id="ARBA00022840"/>
    </source>
</evidence>
<dbReference type="InterPro" id="IPR004582">
    <property type="entry name" value="Checkpoint_prot_Rad17_Rad24"/>
</dbReference>
<dbReference type="Proteomes" id="UP001227230">
    <property type="component" value="Chromosome 18"/>
</dbReference>
<sequence length="1322" mass="147970">MDCSAEQEKPVVEDNGGDLGSPELRTVRRRLIQKTLFPHRSQGAEEHIDGREEKDCGADEEEDQTEEYCGSQGKKKKRPKRKAMSRPRASKKASENDKEALSMRVDDKDSPVADGSDFFVKVSSRRLQKKKQCINSDEGNDDTCSPSKHVPNMRSRQWLKWQANTTPIKNVTINGLKRPCTRQISTDSVQSEPATQPIPDLRLEAKMTAEENSRMFAGRQLHPFFSSWKVGKRCNETTDPENMGCLIEKKNKSITFGPIHVFERIQDDDVSVDWKNWIFCERSIVKASCAPESASSSVFEGSAESLDFDNFLNVPHSIGASYFQSEESLDQRPIQQNLHEISAPCSTMSANEQVPYHQLSKNMEGNQEGNHIGFFTGDSGCGRNIDAMPPSRLLQESMMPYYLGCGNQPEDSLWINKYQPEKAIEVCGNGESVKLLSEWLHLWHEKDSQSSKKATGGDKCIMQDSDNSFYGSDSDSDLDEGTGLKNVLLVTGPVGSGKSAAIYACAKEQGFRIIEINTSGLRSGTVVKQRIGEALESHGLKRSLENPIGSQSKHIMKSFPALPNGTATQEFESKVIELIPSSDEEDSHDDIGTPEKHIHKKNRTACDRGETITLILFEDVDITFPEDRGLIAAIQQLAETAKRPIILTSNSNNPVLPDNLDRLEVCFTLPSLKELLCHAYMVCAAEKTNIQPWLIERFIEYCQGDIRKTLMHLQFWCQGKRYRQDRKAHKIYGPLSFDLDAGHQILPKIIPWDFPSQLSELVEKEIAKSLSKMEGDSSSMEVIKEEGLHNKEMQNGLEMHDYEKDSIEAKKEAMFSRNCSVLDGNGFAAEFDIGCELSNSSGSPATFTRRNVRRKLDTILSSNSEDEVFSDCFPVVSHNLLDGTDSGVFLDIDSKIPHCQESNNCLNPFTDQLLHSEEGKFEENRYQCSETANSLCIYDTCKSFDISQVPESSFVPETEMSDGTELLSVALSCGRVADIAETVSICNDLTQNLLQVEAKNPEKSVPGLSQNLETMINGDSVNEEVGDSQNEHVESVTREYPVMDECSRMAFTRGSKSLEDPRSWMVTNSVQETWRKLCGCHTDLRRYAILEQRDASQIVELTYKMSNLISEADQLRYNCHPLDSDSLDLSTVPCGEESHAFSWYDEQLQMASTIAQHGFCFYSKYIAAAGSILGSDYTVDLASEMLASTTNTMALGKLTRPEMRMNWTSRKGVQMEVPKSDISLRSETEPCLCNIVQSVVPSKSYLGVKGHAFHEYLSSLSQISRSEASRLSENINQNKRRRARASRHYLSTGACMLSPDDISLLCQSNCYGTDSSKQQMQD</sequence>
<comment type="similarity">
    <text evidence="2">Belongs to the rad17/RAD24 family.</text>
</comment>
<dbReference type="EMBL" id="CP126665">
    <property type="protein sequence ID" value="WKA09445.1"/>
    <property type="molecule type" value="Genomic_DNA"/>
</dbReference>
<feature type="compositionally biased region" description="Basic residues" evidence="8">
    <location>
        <begin position="73"/>
        <end position="91"/>
    </location>
</feature>
<evidence type="ECO:0000256" key="7">
    <source>
        <dbReference type="ARBA" id="ARBA00023306"/>
    </source>
</evidence>
<evidence type="ECO:0000256" key="8">
    <source>
        <dbReference type="SAM" id="MobiDB-lite"/>
    </source>
</evidence>
<accession>A0ABY9DP38</accession>
<evidence type="ECO:0000256" key="1">
    <source>
        <dbReference type="ARBA" id="ARBA00004123"/>
    </source>
</evidence>
<dbReference type="InterPro" id="IPR003959">
    <property type="entry name" value="ATPase_AAA_core"/>
</dbReference>
<feature type="domain" description="ATPase AAA-type core" evidence="9">
    <location>
        <begin position="488"/>
        <end position="666"/>
    </location>
</feature>
<dbReference type="InterPro" id="IPR027417">
    <property type="entry name" value="P-loop_NTPase"/>
</dbReference>
<feature type="region of interest" description="Disordered" evidence="8">
    <location>
        <begin position="129"/>
        <end position="150"/>
    </location>
</feature>
<evidence type="ECO:0000256" key="2">
    <source>
        <dbReference type="ARBA" id="ARBA00006168"/>
    </source>
</evidence>
<protein>
    <recommendedName>
        <fullName evidence="9">ATPase AAA-type core domain-containing protein</fullName>
    </recommendedName>
</protein>
<feature type="compositionally biased region" description="Basic and acidic residues" evidence="8">
    <location>
        <begin position="42"/>
        <end position="57"/>
    </location>
</feature>
<dbReference type="PANTHER" id="PTHR12172:SF1">
    <property type="entry name" value="P-LOOP CONTAINING NUCLEOSIDE TRIPHOSPHATE HYDROLASES SUPERFAMILY PROTEIN"/>
    <property type="match status" value="1"/>
</dbReference>
<feature type="region of interest" description="Disordered" evidence="8">
    <location>
        <begin position="1"/>
        <end position="114"/>
    </location>
</feature>
<evidence type="ECO:0000256" key="4">
    <source>
        <dbReference type="ARBA" id="ARBA00022763"/>
    </source>
</evidence>
<evidence type="ECO:0000256" key="6">
    <source>
        <dbReference type="ARBA" id="ARBA00023242"/>
    </source>
</evidence>
<name>A0ABY9DP38_VITVI</name>
<reference evidence="10 11" key="1">
    <citation type="journal article" date="2023" name="Hortic Res">
        <title>The complete reference genome for grapevine (Vitis vinifera L.) genetics and breeding.</title>
        <authorList>
            <person name="Shi X."/>
            <person name="Cao S."/>
            <person name="Wang X."/>
            <person name="Huang S."/>
            <person name="Wang Y."/>
            <person name="Liu Z."/>
            <person name="Liu W."/>
            <person name="Leng X."/>
            <person name="Peng Y."/>
            <person name="Wang N."/>
            <person name="Wang Y."/>
            <person name="Ma Z."/>
            <person name="Xu X."/>
            <person name="Zhang F."/>
            <person name="Xue H."/>
            <person name="Zhong H."/>
            <person name="Wang Y."/>
            <person name="Zhang K."/>
            <person name="Velt A."/>
            <person name="Avia K."/>
            <person name="Holtgrawe D."/>
            <person name="Grimplet J."/>
            <person name="Matus J.T."/>
            <person name="Ware D."/>
            <person name="Wu X."/>
            <person name="Wang H."/>
            <person name="Liu C."/>
            <person name="Fang Y."/>
            <person name="Rustenholz C."/>
            <person name="Cheng Z."/>
            <person name="Xiao H."/>
            <person name="Zhou Y."/>
        </authorList>
    </citation>
    <scope>NUCLEOTIDE SEQUENCE [LARGE SCALE GENOMIC DNA]</scope>
    <source>
        <strain evidence="11">cv. Pinot noir / PN40024</strain>
        <tissue evidence="10">Leaf</tissue>
    </source>
</reference>
<evidence type="ECO:0000256" key="3">
    <source>
        <dbReference type="ARBA" id="ARBA00022741"/>
    </source>
</evidence>
<feature type="compositionally biased region" description="Polar residues" evidence="8">
    <location>
        <begin position="133"/>
        <end position="146"/>
    </location>
</feature>
<keyword evidence="3" id="KW-0547">Nucleotide-binding</keyword>
<feature type="compositionally biased region" description="Basic and acidic residues" evidence="8">
    <location>
        <begin position="92"/>
        <end position="111"/>
    </location>
</feature>
<keyword evidence="7" id="KW-0131">Cell cycle</keyword>
<gene>
    <name evidence="10" type="ORF">VitviT2T_027090</name>
</gene>
<dbReference type="Gene3D" id="1.10.8.60">
    <property type="match status" value="1"/>
</dbReference>
<keyword evidence="5" id="KW-0067">ATP-binding</keyword>